<accession>A0A437JA83</accession>
<protein>
    <submittedName>
        <fullName evidence="1">Uncharacterized protein</fullName>
    </submittedName>
</protein>
<reference evidence="1 2" key="1">
    <citation type="submission" date="2019-01" db="EMBL/GenBank/DDBJ databases">
        <authorList>
            <person name="Chen W.-M."/>
        </authorList>
    </citation>
    <scope>NUCLEOTIDE SEQUENCE [LARGE SCALE GENOMIC DNA]</scope>
    <source>
        <strain evidence="1 2">TLA-22</strain>
    </source>
</reference>
<dbReference type="OrthoDB" id="7406594at2"/>
<keyword evidence="2" id="KW-1185">Reference proteome</keyword>
<evidence type="ECO:0000313" key="1">
    <source>
        <dbReference type="EMBL" id="RVT42401.1"/>
    </source>
</evidence>
<dbReference type="RefSeq" id="WP_127690007.1">
    <property type="nucleotide sequence ID" value="NZ_RZUL01000002.1"/>
</dbReference>
<gene>
    <name evidence="1" type="ORF">ENE74_06450</name>
</gene>
<sequence length="242" mass="25678">MADLAVRAPLILKGEITQVIPLKPAQAGTVPAGFRRAYITVRTVALIRGEGGVAPNLSYLYDIQLDSRGKLPKLKKQPVLLFAQPGGRPGEIQLIAPDAQIGWTQPRESMVRAITGELLGARTPPVITGLGEAFHVAGTVQGEGETQIFLKTDSGEPVSLSIVRRPGQAPQWAVALGEIVDEAAAAPKRDSLLWYRLACFLPPALPAASVRTLAVADAEAARADYRVVIDGLGPCGRTRPGR</sequence>
<dbReference type="AlphaFoldDB" id="A0A437JA83"/>
<dbReference type="EMBL" id="RZUL01000002">
    <property type="protein sequence ID" value="RVT42401.1"/>
    <property type="molecule type" value="Genomic_DNA"/>
</dbReference>
<proteinExistence type="predicted"/>
<comment type="caution">
    <text evidence="1">The sequence shown here is derived from an EMBL/GenBank/DDBJ whole genome shotgun (WGS) entry which is preliminary data.</text>
</comment>
<dbReference type="Proteomes" id="UP000282977">
    <property type="component" value="Unassembled WGS sequence"/>
</dbReference>
<organism evidence="1 2">
    <name type="scientific">Sphingobium algorifonticola</name>
    <dbReference type="NCBI Taxonomy" id="2008318"/>
    <lineage>
        <taxon>Bacteria</taxon>
        <taxon>Pseudomonadati</taxon>
        <taxon>Pseudomonadota</taxon>
        <taxon>Alphaproteobacteria</taxon>
        <taxon>Sphingomonadales</taxon>
        <taxon>Sphingomonadaceae</taxon>
        <taxon>Sphingobium</taxon>
    </lineage>
</organism>
<evidence type="ECO:0000313" key="2">
    <source>
        <dbReference type="Proteomes" id="UP000282977"/>
    </source>
</evidence>
<name>A0A437JA83_9SPHN</name>